<evidence type="ECO:0000313" key="2">
    <source>
        <dbReference type="Proteomes" id="UP000314294"/>
    </source>
</evidence>
<reference evidence="1 2" key="1">
    <citation type="submission" date="2019-03" db="EMBL/GenBank/DDBJ databases">
        <title>First draft genome of Liparis tanakae, snailfish: a comprehensive survey of snailfish specific genes.</title>
        <authorList>
            <person name="Kim W."/>
            <person name="Song I."/>
            <person name="Jeong J.-H."/>
            <person name="Kim D."/>
            <person name="Kim S."/>
            <person name="Ryu S."/>
            <person name="Song J.Y."/>
            <person name="Lee S.K."/>
        </authorList>
    </citation>
    <scope>NUCLEOTIDE SEQUENCE [LARGE SCALE GENOMIC DNA]</scope>
    <source>
        <tissue evidence="1">Muscle</tissue>
    </source>
</reference>
<evidence type="ECO:0000313" key="1">
    <source>
        <dbReference type="EMBL" id="TNN33173.1"/>
    </source>
</evidence>
<accession>A0A4Z2EWL5</accession>
<name>A0A4Z2EWL5_9TELE</name>
<organism evidence="1 2">
    <name type="scientific">Liparis tanakae</name>
    <name type="common">Tanaka's snailfish</name>
    <dbReference type="NCBI Taxonomy" id="230148"/>
    <lineage>
        <taxon>Eukaryota</taxon>
        <taxon>Metazoa</taxon>
        <taxon>Chordata</taxon>
        <taxon>Craniata</taxon>
        <taxon>Vertebrata</taxon>
        <taxon>Euteleostomi</taxon>
        <taxon>Actinopterygii</taxon>
        <taxon>Neopterygii</taxon>
        <taxon>Teleostei</taxon>
        <taxon>Neoteleostei</taxon>
        <taxon>Acanthomorphata</taxon>
        <taxon>Eupercaria</taxon>
        <taxon>Perciformes</taxon>
        <taxon>Cottioidei</taxon>
        <taxon>Cottales</taxon>
        <taxon>Liparidae</taxon>
        <taxon>Liparis</taxon>
    </lineage>
</organism>
<dbReference type="EMBL" id="SRLO01002332">
    <property type="protein sequence ID" value="TNN33173.1"/>
    <property type="molecule type" value="Genomic_DNA"/>
</dbReference>
<keyword evidence="2" id="KW-1185">Reference proteome</keyword>
<sequence length="220" mass="23961">MELLRPSPLHTSRHVAECVTSCWYLTHSEVHVVSLAQSPEPVQRAALIVALQTLNETCSHRRGTVSRLLQGGSRGEELGLTLIQGVGQELVPEGLVQAAVRPTGAEEHSSLKVLTQRSYFDCLLRSVTFTLPSTSPRHHPFLLGRNASISLKAFGRVFIFSLISSSASASSSEAPRLHLTRDNMPVESVRLLQEENSRTTDTTSGGADALLTEHAEGFLR</sequence>
<protein>
    <submittedName>
        <fullName evidence="1">Uncharacterized protein</fullName>
    </submittedName>
</protein>
<proteinExistence type="predicted"/>
<comment type="caution">
    <text evidence="1">The sequence shown here is derived from an EMBL/GenBank/DDBJ whole genome shotgun (WGS) entry which is preliminary data.</text>
</comment>
<dbReference type="AlphaFoldDB" id="A0A4Z2EWL5"/>
<dbReference type="Proteomes" id="UP000314294">
    <property type="component" value="Unassembled WGS sequence"/>
</dbReference>
<gene>
    <name evidence="1" type="ORF">EYF80_056662</name>
</gene>